<proteinExistence type="predicted"/>
<reference evidence="3" key="2">
    <citation type="submission" date="2010-04" db="EMBL/GenBank/DDBJ databases">
        <authorList>
            <person name="Buell R."/>
            <person name="Hamilton J."/>
            <person name="Hostetler J."/>
        </authorList>
    </citation>
    <scope>NUCLEOTIDE SEQUENCE [LARGE SCALE GENOMIC DNA]</scope>
    <source>
        <strain evidence="3">DAOM:BR144</strain>
    </source>
</reference>
<dbReference type="Proteomes" id="UP000019132">
    <property type="component" value="Unassembled WGS sequence"/>
</dbReference>
<dbReference type="InParanoid" id="K3WCX2"/>
<protein>
    <submittedName>
        <fullName evidence="2">Uncharacterized protein</fullName>
    </submittedName>
</protein>
<organism evidence="2 3">
    <name type="scientific">Globisporangium ultimum (strain ATCC 200006 / CBS 805.95 / DAOM BR144)</name>
    <name type="common">Pythium ultimum</name>
    <dbReference type="NCBI Taxonomy" id="431595"/>
    <lineage>
        <taxon>Eukaryota</taxon>
        <taxon>Sar</taxon>
        <taxon>Stramenopiles</taxon>
        <taxon>Oomycota</taxon>
        <taxon>Peronosporomycetes</taxon>
        <taxon>Pythiales</taxon>
        <taxon>Pythiaceae</taxon>
        <taxon>Globisporangium</taxon>
    </lineage>
</organism>
<dbReference type="EMBL" id="GL376628">
    <property type="status" value="NOT_ANNOTATED_CDS"/>
    <property type="molecule type" value="Genomic_DNA"/>
</dbReference>
<evidence type="ECO:0000313" key="2">
    <source>
        <dbReference type="EnsemblProtists" id="PYU1_T002813"/>
    </source>
</evidence>
<sequence length="80" mass="8786">MGMSMTAVHERTDRDHRLAVALLTKTRYGALPPTWGASKQQRRQRTTSVDGSNDADEAKSVVEVMSSCLFLCNVEVTVCA</sequence>
<evidence type="ECO:0000313" key="3">
    <source>
        <dbReference type="Proteomes" id="UP000019132"/>
    </source>
</evidence>
<reference evidence="3" key="1">
    <citation type="journal article" date="2010" name="Genome Biol.">
        <title>Genome sequence of the necrotrophic plant pathogen Pythium ultimum reveals original pathogenicity mechanisms and effector repertoire.</title>
        <authorList>
            <person name="Levesque C.A."/>
            <person name="Brouwer H."/>
            <person name="Cano L."/>
            <person name="Hamilton J.P."/>
            <person name="Holt C."/>
            <person name="Huitema E."/>
            <person name="Raffaele S."/>
            <person name="Robideau G.P."/>
            <person name="Thines M."/>
            <person name="Win J."/>
            <person name="Zerillo M.M."/>
            <person name="Beakes G.W."/>
            <person name="Boore J.L."/>
            <person name="Busam D."/>
            <person name="Dumas B."/>
            <person name="Ferriera S."/>
            <person name="Fuerstenberg S.I."/>
            <person name="Gachon C.M."/>
            <person name="Gaulin E."/>
            <person name="Govers F."/>
            <person name="Grenville-Briggs L."/>
            <person name="Horner N."/>
            <person name="Hostetler J."/>
            <person name="Jiang R.H."/>
            <person name="Johnson J."/>
            <person name="Krajaejun T."/>
            <person name="Lin H."/>
            <person name="Meijer H.J."/>
            <person name="Moore B."/>
            <person name="Morris P."/>
            <person name="Phuntmart V."/>
            <person name="Puiu D."/>
            <person name="Shetty J."/>
            <person name="Stajich J.E."/>
            <person name="Tripathy S."/>
            <person name="Wawra S."/>
            <person name="van West P."/>
            <person name="Whitty B.R."/>
            <person name="Coutinho P.M."/>
            <person name="Henrissat B."/>
            <person name="Martin F."/>
            <person name="Thomas P.D."/>
            <person name="Tyler B.M."/>
            <person name="De Vries R.P."/>
            <person name="Kamoun S."/>
            <person name="Yandell M."/>
            <person name="Tisserat N."/>
            <person name="Buell C.R."/>
        </authorList>
    </citation>
    <scope>NUCLEOTIDE SEQUENCE</scope>
    <source>
        <strain evidence="3">DAOM:BR144</strain>
    </source>
</reference>
<keyword evidence="3" id="KW-1185">Reference proteome</keyword>
<dbReference type="VEuPathDB" id="FungiDB:PYU1_G002810"/>
<dbReference type="AlphaFoldDB" id="K3WCX2"/>
<reference evidence="2" key="3">
    <citation type="submission" date="2015-02" db="UniProtKB">
        <authorList>
            <consortium name="EnsemblProtists"/>
        </authorList>
    </citation>
    <scope>IDENTIFICATION</scope>
    <source>
        <strain evidence="2">DAOM BR144</strain>
    </source>
</reference>
<name>K3WCX2_GLOUD</name>
<dbReference type="EnsemblProtists" id="PYU1_T002813">
    <property type="protein sequence ID" value="PYU1_T002813"/>
    <property type="gene ID" value="PYU1_G002810"/>
</dbReference>
<accession>K3WCX2</accession>
<feature type="region of interest" description="Disordered" evidence="1">
    <location>
        <begin position="32"/>
        <end position="55"/>
    </location>
</feature>
<dbReference type="HOGENOM" id="CLU_2595112_0_0_1"/>
<evidence type="ECO:0000256" key="1">
    <source>
        <dbReference type="SAM" id="MobiDB-lite"/>
    </source>
</evidence>